<dbReference type="Pfam" id="PF02141">
    <property type="entry name" value="DENN"/>
    <property type="match status" value="1"/>
</dbReference>
<dbReference type="Gene3D" id="3.40.50.11500">
    <property type="match status" value="1"/>
</dbReference>
<evidence type="ECO:0000313" key="4">
    <source>
        <dbReference type="Proteomes" id="UP000248484"/>
    </source>
</evidence>
<dbReference type="RefSeq" id="XP_054938966.1">
    <property type="nucleotide sequence ID" value="XM_055082991.1"/>
</dbReference>
<dbReference type="Proteomes" id="UP000248484">
    <property type="component" value="Unplaced"/>
</dbReference>
<dbReference type="PANTHER" id="PTHR15288">
    <property type="entry name" value="DENN DOMAIN-CONTAINING PROTEIN 2"/>
    <property type="match status" value="1"/>
</dbReference>
<proteinExistence type="predicted"/>
<accession>A0A9W2WI67</accession>
<dbReference type="OrthoDB" id="10266080at2759"/>
<organism evidence="4 5">
    <name type="scientific">Physeter macrocephalus</name>
    <name type="common">Sperm whale</name>
    <name type="synonym">Physeter catodon</name>
    <dbReference type="NCBI Taxonomy" id="9755"/>
    <lineage>
        <taxon>Eukaryota</taxon>
        <taxon>Metazoa</taxon>
        <taxon>Chordata</taxon>
        <taxon>Craniata</taxon>
        <taxon>Vertebrata</taxon>
        <taxon>Euteleostomi</taxon>
        <taxon>Mammalia</taxon>
        <taxon>Eutheria</taxon>
        <taxon>Laurasiatheria</taxon>
        <taxon>Artiodactyla</taxon>
        <taxon>Whippomorpha</taxon>
        <taxon>Cetacea</taxon>
        <taxon>Odontoceti</taxon>
        <taxon>Physeteridae</taxon>
        <taxon>Physeter</taxon>
    </lineage>
</organism>
<dbReference type="SMART" id="SM00799">
    <property type="entry name" value="DENN"/>
    <property type="match status" value="1"/>
</dbReference>
<dbReference type="AlphaFoldDB" id="A0A9W2WI67"/>
<evidence type="ECO:0000259" key="3">
    <source>
        <dbReference type="PROSITE" id="PS50211"/>
    </source>
</evidence>
<dbReference type="PANTHER" id="PTHR15288:SF3">
    <property type="entry name" value="DENN DOMAIN-CONTAINING PROTEIN 2A"/>
    <property type="match status" value="1"/>
</dbReference>
<name>A0A9W2WI67_PHYMC</name>
<sequence length="268" mass="29862">MRKEAFVVWGCLGREGEWELECGQLSLASPWRLPTSPKSALSPLSPRCSTLSKCCHAMVAVIYPFTWQHTYIPVLPPAMIDIVCSPTPFLIGLLTSSLPLLRELPLEEVLVVDLVNNRFLRQMDDEDSILPRKLQVALEHILEQRSELASDQGDRSPDCKRGKCSPTSQTAPPPSSESGSRWAMSVRAARHWVKQENRRERLQGERLGAPPLSQDLILTVSCGAGFSHPILALKYLFKGGEEMTRSLWVIFFVGHCSLPSRELASLSS</sequence>
<feature type="compositionally biased region" description="Basic and acidic residues" evidence="2">
    <location>
        <begin position="147"/>
        <end position="161"/>
    </location>
</feature>
<evidence type="ECO:0000256" key="2">
    <source>
        <dbReference type="SAM" id="MobiDB-lite"/>
    </source>
</evidence>
<keyword evidence="1" id="KW-0344">Guanine-nucleotide releasing factor</keyword>
<evidence type="ECO:0000313" key="5">
    <source>
        <dbReference type="RefSeq" id="XP_054938966.1"/>
    </source>
</evidence>
<reference evidence="5" key="1">
    <citation type="submission" date="2025-08" db="UniProtKB">
        <authorList>
            <consortium name="RefSeq"/>
        </authorList>
    </citation>
    <scope>IDENTIFICATION</scope>
    <source>
        <tissue evidence="5">Muscle</tissue>
    </source>
</reference>
<dbReference type="GO" id="GO:0042147">
    <property type="term" value="P:retrograde transport, endosome to Golgi"/>
    <property type="evidence" value="ECO:0007669"/>
    <property type="project" value="TreeGrafter"/>
</dbReference>
<dbReference type="GO" id="GO:0015629">
    <property type="term" value="C:actin cytoskeleton"/>
    <property type="evidence" value="ECO:0007669"/>
    <property type="project" value="TreeGrafter"/>
</dbReference>
<evidence type="ECO:0000256" key="1">
    <source>
        <dbReference type="ARBA" id="ARBA00022658"/>
    </source>
</evidence>
<feature type="domain" description="UDENN" evidence="3">
    <location>
        <begin position="1"/>
        <end position="268"/>
    </location>
</feature>
<dbReference type="InterPro" id="IPR043153">
    <property type="entry name" value="DENN_C"/>
</dbReference>
<dbReference type="GeneID" id="114485065"/>
<keyword evidence="4" id="KW-1185">Reference proteome</keyword>
<dbReference type="GO" id="GO:0005085">
    <property type="term" value="F:guanyl-nucleotide exchange factor activity"/>
    <property type="evidence" value="ECO:0007669"/>
    <property type="project" value="UniProtKB-KW"/>
</dbReference>
<dbReference type="InterPro" id="IPR051942">
    <property type="entry name" value="DENN_domain_containing_2"/>
</dbReference>
<protein>
    <submittedName>
        <fullName evidence="5">DENN domain-containing protein 2A-like isoform X2</fullName>
    </submittedName>
</protein>
<feature type="region of interest" description="Disordered" evidence="2">
    <location>
        <begin position="147"/>
        <end position="181"/>
    </location>
</feature>
<gene>
    <name evidence="5" type="primary">LOC114485065</name>
</gene>
<dbReference type="InterPro" id="IPR001194">
    <property type="entry name" value="cDENN_dom"/>
</dbReference>
<dbReference type="PROSITE" id="PS50211">
    <property type="entry name" value="DENN"/>
    <property type="match status" value="1"/>
</dbReference>
<dbReference type="InterPro" id="IPR037516">
    <property type="entry name" value="Tripartite_DENN"/>
</dbReference>
<dbReference type="FunFam" id="3.40.50.11500:FF:000004">
    <property type="entry name" value="DENN domain-containing protein 2C isoform X1"/>
    <property type="match status" value="1"/>
</dbReference>
<dbReference type="GO" id="GO:0005829">
    <property type="term" value="C:cytosol"/>
    <property type="evidence" value="ECO:0007669"/>
    <property type="project" value="GOC"/>
</dbReference>